<dbReference type="AlphaFoldDB" id="A0A3E0I681"/>
<name>A0A3E0I681_9PSEU</name>
<reference evidence="1 2" key="1">
    <citation type="submission" date="2018-08" db="EMBL/GenBank/DDBJ databases">
        <title>Genomic Encyclopedia of Archaeal and Bacterial Type Strains, Phase II (KMG-II): from individual species to whole genera.</title>
        <authorList>
            <person name="Goeker M."/>
        </authorList>
    </citation>
    <scope>NUCLEOTIDE SEQUENCE [LARGE SCALE GENOMIC DNA]</scope>
    <source>
        <strain evidence="1 2">DSM 45791</strain>
    </source>
</reference>
<dbReference type="Proteomes" id="UP000256269">
    <property type="component" value="Unassembled WGS sequence"/>
</dbReference>
<organism evidence="1 2">
    <name type="scientific">Kutzneria buriramensis</name>
    <dbReference type="NCBI Taxonomy" id="1045776"/>
    <lineage>
        <taxon>Bacteria</taxon>
        <taxon>Bacillati</taxon>
        <taxon>Actinomycetota</taxon>
        <taxon>Actinomycetes</taxon>
        <taxon>Pseudonocardiales</taxon>
        <taxon>Pseudonocardiaceae</taxon>
        <taxon>Kutzneria</taxon>
    </lineage>
</organism>
<accession>A0A3E0I681</accession>
<gene>
    <name evidence="1" type="ORF">BCF44_102379</name>
</gene>
<comment type="caution">
    <text evidence="1">The sequence shown here is derived from an EMBL/GenBank/DDBJ whole genome shotgun (WGS) entry which is preliminary data.</text>
</comment>
<keyword evidence="2" id="KW-1185">Reference proteome</keyword>
<proteinExistence type="predicted"/>
<protein>
    <submittedName>
        <fullName evidence="1">Uncharacterized protein</fullName>
    </submittedName>
</protein>
<dbReference type="OrthoDB" id="5242601at2"/>
<dbReference type="EMBL" id="QUNO01000002">
    <property type="protein sequence ID" value="REH54147.1"/>
    <property type="molecule type" value="Genomic_DNA"/>
</dbReference>
<evidence type="ECO:0000313" key="1">
    <source>
        <dbReference type="EMBL" id="REH54147.1"/>
    </source>
</evidence>
<sequence length="259" mass="27268">MVPHPDSTLLRSLNTAIDDGLRAAIGEARRVSLVHFADTDSPGDAAGWLGTRIALRRLGVRVAYQCLADTLCADAVDGPLLVAGGMDVDLPAVRLADLKAPDLSLALGALPRLGQVEVDVLWLCAAPGTVDGVSNRVVEWGSPEPDYTPRQRVAAKANWELRGRAVRDPDFARRTWRGLSATFVPLAKGHVRHALTVLGAGRVVVTDDPYGHLLALLAGIPHIVLGDLVGAVTESSLVRTADDPDAAGALALELLDSTP</sequence>
<dbReference type="RefSeq" id="WP_116173254.1">
    <property type="nucleotide sequence ID" value="NZ_CP144375.1"/>
</dbReference>
<evidence type="ECO:0000313" key="2">
    <source>
        <dbReference type="Proteomes" id="UP000256269"/>
    </source>
</evidence>